<name>A0A506PNN0_9FLAO</name>
<proteinExistence type="predicted"/>
<accession>A0A506PNN0</accession>
<keyword evidence="3" id="KW-1185">Reference proteome</keyword>
<protein>
    <submittedName>
        <fullName evidence="2">DUF4252 domain-containing protein</fullName>
    </submittedName>
</protein>
<evidence type="ECO:0000313" key="3">
    <source>
        <dbReference type="Proteomes" id="UP000317332"/>
    </source>
</evidence>
<dbReference type="EMBL" id="VHIQ01000003">
    <property type="protein sequence ID" value="TPV33770.1"/>
    <property type="molecule type" value="Genomic_DNA"/>
</dbReference>
<comment type="caution">
    <text evidence="2">The sequence shown here is derived from an EMBL/GenBank/DDBJ whole genome shotgun (WGS) entry which is preliminary data.</text>
</comment>
<dbReference type="RefSeq" id="WP_140989636.1">
    <property type="nucleotide sequence ID" value="NZ_VHIQ01000003.1"/>
</dbReference>
<dbReference type="InterPro" id="IPR025348">
    <property type="entry name" value="DUF4252"/>
</dbReference>
<sequence length="181" mass="20476">MVALVRNIIPFVLLLSLMTSCGDGTSLQAYFVDHQEQPGFLSMDVPKSILNIDESALNPDEQEAYKSIDRLNMLAYRIDEQNMDLFNAELNKVKAILDAEQYEELLRGGNIEDGKFVIKYLGEDNAVKEFVMFGHADDKGFAVVRVLGKNMSADKMMNLSQIMSKSNMEEDAFKDLINFFN</sequence>
<dbReference type="Proteomes" id="UP000317332">
    <property type="component" value="Unassembled WGS sequence"/>
</dbReference>
<keyword evidence="1" id="KW-0732">Signal</keyword>
<evidence type="ECO:0000313" key="2">
    <source>
        <dbReference type="EMBL" id="TPV33770.1"/>
    </source>
</evidence>
<reference evidence="2 3" key="1">
    <citation type="submission" date="2019-06" db="EMBL/GenBank/DDBJ databases">
        <title>Flavobacteriaceae Paucihalobacterium erythroidium CWB-1, complete genome.</title>
        <authorList>
            <person name="Wu S."/>
        </authorList>
    </citation>
    <scope>NUCLEOTIDE SEQUENCE [LARGE SCALE GENOMIC DNA]</scope>
    <source>
        <strain evidence="2 3">CWB-1</strain>
    </source>
</reference>
<dbReference type="OrthoDB" id="1143555at2"/>
<evidence type="ECO:0000256" key="1">
    <source>
        <dbReference type="SAM" id="SignalP"/>
    </source>
</evidence>
<feature type="chain" id="PRO_5021360865" evidence="1">
    <location>
        <begin position="23"/>
        <end position="181"/>
    </location>
</feature>
<feature type="signal peptide" evidence="1">
    <location>
        <begin position="1"/>
        <end position="22"/>
    </location>
</feature>
<gene>
    <name evidence="2" type="ORF">FJ651_06330</name>
</gene>
<dbReference type="AlphaFoldDB" id="A0A506PNN0"/>
<dbReference type="Pfam" id="PF14060">
    <property type="entry name" value="DUF4252"/>
    <property type="match status" value="1"/>
</dbReference>
<dbReference type="PROSITE" id="PS51257">
    <property type="entry name" value="PROKAR_LIPOPROTEIN"/>
    <property type="match status" value="1"/>
</dbReference>
<organism evidence="2 3">
    <name type="scientific">Paucihalobacter ruber</name>
    <dbReference type="NCBI Taxonomy" id="2567861"/>
    <lineage>
        <taxon>Bacteria</taxon>
        <taxon>Pseudomonadati</taxon>
        <taxon>Bacteroidota</taxon>
        <taxon>Flavobacteriia</taxon>
        <taxon>Flavobacteriales</taxon>
        <taxon>Flavobacteriaceae</taxon>
        <taxon>Paucihalobacter</taxon>
    </lineage>
</organism>